<evidence type="ECO:0000313" key="1">
    <source>
        <dbReference type="Proteomes" id="UP000000437"/>
    </source>
</evidence>
<gene>
    <name evidence="2" type="primary">si:dkey-31e10.5</name>
</gene>
<dbReference type="Proteomes" id="UP000000437">
    <property type="component" value="Chromosome 1"/>
</dbReference>
<sequence length="281" mass="31873">MLPLLLLILSFTTRVYSSEIVARGDTAVVFGQDASLSCILPFASGVKQVTWQRVRAQDVHTLATFSERFKDNVDEDFVEKITFQASFNSTTIEIKNTTFEDEACYICSFKVYPTGPKRETLCFTVKGISEITAAVNPADTSDTEVVVSCSATGKPAPTIQWKSREQELKHFRSEDFTTHNKDSSTTVTSNITLPLSQFHGKYVECLAQSDDYERSETIYIPRQQHPDEDASRNYIITFSVLAVMAVVVIFITFIFIYCKRKRDRFWLKSSAEKLHDSNEEC</sequence>
<evidence type="ECO:0000313" key="2">
    <source>
        <dbReference type="RefSeq" id="XP_073805463.1"/>
    </source>
</evidence>
<protein>
    <submittedName>
        <fullName evidence="2">OX-2 membrane glycoprotein-like</fullName>
    </submittedName>
</protein>
<proteinExistence type="predicted"/>
<accession>A0AC58JG50</accession>
<dbReference type="RefSeq" id="XP_073805463.1">
    <property type="nucleotide sequence ID" value="XM_073949362.1"/>
</dbReference>
<organism evidence="1 2">
    <name type="scientific">Danio rerio</name>
    <name type="common">Zebrafish</name>
    <name type="synonym">Brachydanio rerio</name>
    <dbReference type="NCBI Taxonomy" id="7955"/>
    <lineage>
        <taxon>Eukaryota</taxon>
        <taxon>Metazoa</taxon>
        <taxon>Chordata</taxon>
        <taxon>Craniata</taxon>
        <taxon>Vertebrata</taxon>
        <taxon>Euteleostomi</taxon>
        <taxon>Actinopterygii</taxon>
        <taxon>Neopterygii</taxon>
        <taxon>Teleostei</taxon>
        <taxon>Ostariophysi</taxon>
        <taxon>Cypriniformes</taxon>
        <taxon>Danionidae</taxon>
        <taxon>Danioninae</taxon>
        <taxon>Danio</taxon>
    </lineage>
</organism>
<reference evidence="2" key="1">
    <citation type="submission" date="2025-08" db="UniProtKB">
        <authorList>
            <consortium name="RefSeq"/>
        </authorList>
    </citation>
    <scope>IDENTIFICATION</scope>
    <source>
        <strain evidence="2">Tuebingen</strain>
        <tissue evidence="2">Fibroblasts and whole tissue</tissue>
    </source>
</reference>
<name>A0AC58JG50_DANRE</name>
<keyword evidence="1" id="KW-1185">Reference proteome</keyword>